<gene>
    <name evidence="2" type="ORF">HYN48_06010</name>
</gene>
<proteinExistence type="predicted"/>
<keyword evidence="1" id="KW-0732">Signal</keyword>
<keyword evidence="3" id="KW-1185">Reference proteome</keyword>
<evidence type="ECO:0000313" key="3">
    <source>
        <dbReference type="Proteomes" id="UP000244193"/>
    </source>
</evidence>
<dbReference type="EMBL" id="CP028811">
    <property type="protein sequence ID" value="AWA29670.1"/>
    <property type="molecule type" value="Genomic_DNA"/>
</dbReference>
<sequence>MNMMHKISINLLFLRLSFFLLLFTGCQDTHDKARDFVDDYNALAPKMATQNLQSTIAELRPDNSIRIVMVSDMAQNEDARATMQQAMPAIMTEVLGRISTFNELIAEGVTFKVEYRANDNSVLAATVLDSASVQNIKAKSEKASTGGYGTTNREAQEMLALVNKTLPIRDEKAGTTVTKIDIVGQELVYFVDIDNELRLALKDPGALAVMKKEIGRNPQLRGFLQMGKGYGIRRIRFKYANAGHTVAEVVLDESEIQ</sequence>
<name>A0A2S0REE8_9FLAO</name>
<evidence type="ECO:0000256" key="1">
    <source>
        <dbReference type="SAM" id="SignalP"/>
    </source>
</evidence>
<reference evidence="2 3" key="1">
    <citation type="submission" date="2018-04" db="EMBL/GenBank/DDBJ databases">
        <title>Genome sequencing of Flavobacterium sp. HYN0048.</title>
        <authorList>
            <person name="Yi H."/>
            <person name="Baek C."/>
        </authorList>
    </citation>
    <scope>NUCLEOTIDE SEQUENCE [LARGE SCALE GENOMIC DNA]</scope>
    <source>
        <strain evidence="2 3">HYN0048</strain>
    </source>
</reference>
<dbReference type="KEGG" id="fmg:HYN48_06010"/>
<feature type="chain" id="PRO_5015577143" evidence="1">
    <location>
        <begin position="23"/>
        <end position="257"/>
    </location>
</feature>
<organism evidence="2 3">
    <name type="scientific">Flavobacterium magnum</name>
    <dbReference type="NCBI Taxonomy" id="2162713"/>
    <lineage>
        <taxon>Bacteria</taxon>
        <taxon>Pseudomonadati</taxon>
        <taxon>Bacteroidota</taxon>
        <taxon>Flavobacteriia</taxon>
        <taxon>Flavobacteriales</taxon>
        <taxon>Flavobacteriaceae</taxon>
        <taxon>Flavobacterium</taxon>
    </lineage>
</organism>
<dbReference type="PROSITE" id="PS51257">
    <property type="entry name" value="PROKAR_LIPOPROTEIN"/>
    <property type="match status" value="1"/>
</dbReference>
<dbReference type="Proteomes" id="UP000244193">
    <property type="component" value="Chromosome"/>
</dbReference>
<dbReference type="AlphaFoldDB" id="A0A2S0REE8"/>
<protein>
    <submittedName>
        <fullName evidence="2">Uncharacterized protein</fullName>
    </submittedName>
</protein>
<accession>A0A2S0REE8</accession>
<feature type="signal peptide" evidence="1">
    <location>
        <begin position="1"/>
        <end position="22"/>
    </location>
</feature>
<evidence type="ECO:0000313" key="2">
    <source>
        <dbReference type="EMBL" id="AWA29670.1"/>
    </source>
</evidence>